<dbReference type="AlphaFoldDB" id="U2P4K7"/>
<dbReference type="HOGENOM" id="CLU_3271750_0_0_9"/>
<organism evidence="2 3">
    <name type="scientific">Levilactobacillus brevis ATCC 14869 = DSM 20054</name>
    <dbReference type="NCBI Taxonomy" id="649758"/>
    <lineage>
        <taxon>Bacteria</taxon>
        <taxon>Bacillati</taxon>
        <taxon>Bacillota</taxon>
        <taxon>Bacilli</taxon>
        <taxon>Lactobacillales</taxon>
        <taxon>Lactobacillaceae</taxon>
        <taxon>Levilactobacillus</taxon>
    </lineage>
</organism>
<name>U2P4K7_LEVBR</name>
<dbReference type="Proteomes" id="UP000016644">
    <property type="component" value="Unassembled WGS sequence"/>
</dbReference>
<evidence type="ECO:0000313" key="3">
    <source>
        <dbReference type="Proteomes" id="UP000016644"/>
    </source>
</evidence>
<evidence type="ECO:0000313" key="2">
    <source>
        <dbReference type="EMBL" id="ERK45405.1"/>
    </source>
</evidence>
<protein>
    <submittedName>
        <fullName evidence="2">Uncharacterized protein</fullName>
    </submittedName>
</protein>
<keyword evidence="1" id="KW-0812">Transmembrane</keyword>
<reference evidence="2 3" key="1">
    <citation type="submission" date="2013-06" db="EMBL/GenBank/DDBJ databases">
        <authorList>
            <person name="Weinstock G."/>
            <person name="Sodergren E."/>
            <person name="Lobos E.A."/>
            <person name="Fulton L."/>
            <person name="Fulton R."/>
            <person name="Courtney L."/>
            <person name="Fronick C."/>
            <person name="O'Laughlin M."/>
            <person name="Godfrey J."/>
            <person name="Wilson R.M."/>
            <person name="Miner T."/>
            <person name="Farmer C."/>
            <person name="Delehaunty K."/>
            <person name="Cordes M."/>
            <person name="Minx P."/>
            <person name="Tomlinson C."/>
            <person name="Chen J."/>
            <person name="Wollam A."/>
            <person name="Pepin K.H."/>
            <person name="Bhonagiri V."/>
            <person name="Zhang X."/>
            <person name="Warren W."/>
            <person name="Mitreva M."/>
            <person name="Mardis E.R."/>
            <person name="Wilson R.K."/>
        </authorList>
    </citation>
    <scope>NUCLEOTIDE SEQUENCE [LARGE SCALE GENOMIC DNA]</scope>
    <source>
        <strain evidence="2 3">ATCC 14869</strain>
    </source>
</reference>
<accession>U2P4K7</accession>
<comment type="caution">
    <text evidence="2">The sequence shown here is derived from an EMBL/GenBank/DDBJ whole genome shotgun (WGS) entry which is preliminary data.</text>
</comment>
<proteinExistence type="predicted"/>
<feature type="transmembrane region" description="Helical" evidence="1">
    <location>
        <begin position="12"/>
        <end position="34"/>
    </location>
</feature>
<sequence>MNALSTFYVFDSIYVIVSILILFLLVVGVAYVIWKLYRKIK</sequence>
<dbReference type="EMBL" id="AWVK01000012">
    <property type="protein sequence ID" value="ERK45405.1"/>
    <property type="molecule type" value="Genomic_DNA"/>
</dbReference>
<keyword evidence="1" id="KW-0472">Membrane</keyword>
<keyword evidence="1" id="KW-1133">Transmembrane helix</keyword>
<gene>
    <name evidence="2" type="ORF">HMPREF0495_00327</name>
</gene>
<evidence type="ECO:0000256" key="1">
    <source>
        <dbReference type="SAM" id="Phobius"/>
    </source>
</evidence>